<evidence type="ECO:0000256" key="3">
    <source>
        <dbReference type="ARBA" id="ARBA00022618"/>
    </source>
</evidence>
<evidence type="ECO:0000256" key="4">
    <source>
        <dbReference type="ARBA" id="ARBA00022741"/>
    </source>
</evidence>
<dbReference type="EMBL" id="JBHSHL010000045">
    <property type="protein sequence ID" value="MFC4805338.1"/>
    <property type="molecule type" value="Genomic_DNA"/>
</dbReference>
<accession>A0ABV9QN26</accession>
<comment type="subcellular location">
    <subcellularLocation>
        <location evidence="10 11">Cytoplasm</location>
    </subcellularLocation>
</comment>
<evidence type="ECO:0000256" key="7">
    <source>
        <dbReference type="ARBA" id="ARBA00022984"/>
    </source>
</evidence>
<dbReference type="InterPro" id="IPR000713">
    <property type="entry name" value="Mur_ligase_N"/>
</dbReference>
<comment type="caution">
    <text evidence="15">The sequence shown here is derived from an EMBL/GenBank/DDBJ whole genome shotgun (WGS) entry which is preliminary data.</text>
</comment>
<keyword evidence="9 10" id="KW-0961">Cell wall biogenesis/degradation</keyword>
<keyword evidence="1 10" id="KW-0963">Cytoplasm</keyword>
<keyword evidence="2 10" id="KW-0436">Ligase</keyword>
<keyword evidence="4 10" id="KW-0547">Nucleotide-binding</keyword>
<dbReference type="NCBIfam" id="TIGR01143">
    <property type="entry name" value="murF"/>
    <property type="match status" value="1"/>
</dbReference>
<feature type="domain" description="Mur ligase central" evidence="14">
    <location>
        <begin position="107"/>
        <end position="292"/>
    </location>
</feature>
<evidence type="ECO:0000259" key="12">
    <source>
        <dbReference type="Pfam" id="PF01225"/>
    </source>
</evidence>
<dbReference type="HAMAP" id="MF_02019">
    <property type="entry name" value="MurF"/>
    <property type="match status" value="1"/>
</dbReference>
<dbReference type="Pfam" id="PF01225">
    <property type="entry name" value="Mur_ligase"/>
    <property type="match status" value="1"/>
</dbReference>
<dbReference type="SUPFAM" id="SSF53244">
    <property type="entry name" value="MurD-like peptide ligases, peptide-binding domain"/>
    <property type="match status" value="1"/>
</dbReference>
<keyword evidence="3 10" id="KW-0132">Cell division</keyword>
<comment type="similarity">
    <text evidence="10">Belongs to the MurCDEF family. MurF subfamily.</text>
</comment>
<evidence type="ECO:0000256" key="5">
    <source>
        <dbReference type="ARBA" id="ARBA00022840"/>
    </source>
</evidence>
<evidence type="ECO:0000256" key="1">
    <source>
        <dbReference type="ARBA" id="ARBA00022490"/>
    </source>
</evidence>
<dbReference type="Pfam" id="PF08245">
    <property type="entry name" value="Mur_ligase_M"/>
    <property type="match status" value="1"/>
</dbReference>
<evidence type="ECO:0000259" key="14">
    <source>
        <dbReference type="Pfam" id="PF08245"/>
    </source>
</evidence>
<keyword evidence="5 10" id="KW-0067">ATP-binding</keyword>
<gene>
    <name evidence="10 15" type="primary">murF</name>
    <name evidence="15" type="ORF">ACFO4R_09615</name>
</gene>
<evidence type="ECO:0000259" key="13">
    <source>
        <dbReference type="Pfam" id="PF02875"/>
    </source>
</evidence>
<feature type="binding site" evidence="10">
    <location>
        <begin position="109"/>
        <end position="115"/>
    </location>
    <ligand>
        <name>ATP</name>
        <dbReference type="ChEBI" id="CHEBI:30616"/>
    </ligand>
</feature>
<dbReference type="InterPro" id="IPR036615">
    <property type="entry name" value="Mur_ligase_C_dom_sf"/>
</dbReference>
<dbReference type="SUPFAM" id="SSF53623">
    <property type="entry name" value="MurD-like peptide ligases, catalytic domain"/>
    <property type="match status" value="1"/>
</dbReference>
<dbReference type="SUPFAM" id="SSF63418">
    <property type="entry name" value="MurE/MurF N-terminal domain"/>
    <property type="match status" value="1"/>
</dbReference>
<name>A0ABV9QN26_9FIRM</name>
<dbReference type="EC" id="6.3.2.10" evidence="10 11"/>
<dbReference type="InterPro" id="IPR036565">
    <property type="entry name" value="Mur-like_cat_sf"/>
</dbReference>
<evidence type="ECO:0000256" key="9">
    <source>
        <dbReference type="ARBA" id="ARBA00023316"/>
    </source>
</evidence>
<dbReference type="PANTHER" id="PTHR43024">
    <property type="entry name" value="UDP-N-ACETYLMURAMOYL-TRIPEPTIDE--D-ALANYL-D-ALANINE LIGASE"/>
    <property type="match status" value="1"/>
</dbReference>
<evidence type="ECO:0000256" key="6">
    <source>
        <dbReference type="ARBA" id="ARBA00022960"/>
    </source>
</evidence>
<dbReference type="InterPro" id="IPR051046">
    <property type="entry name" value="MurCDEF_CellWall_CoF430Synth"/>
</dbReference>
<dbReference type="InterPro" id="IPR004101">
    <property type="entry name" value="Mur_ligase_C"/>
</dbReference>
<keyword evidence="16" id="KW-1185">Reference proteome</keyword>
<dbReference type="PANTHER" id="PTHR43024:SF1">
    <property type="entry name" value="UDP-N-ACETYLMURAMOYL-TRIPEPTIDE--D-ALANYL-D-ALANINE LIGASE"/>
    <property type="match status" value="1"/>
</dbReference>
<protein>
    <recommendedName>
        <fullName evidence="10 11">UDP-N-acetylmuramoyl-tripeptide--D-alanyl-D-alanine ligase</fullName>
        <ecNumber evidence="10 11">6.3.2.10</ecNumber>
    </recommendedName>
    <alternativeName>
        <fullName evidence="10">D-alanyl-D-alanine-adding enzyme</fullName>
    </alternativeName>
</protein>
<keyword evidence="6 10" id="KW-0133">Cell shape</keyword>
<feature type="domain" description="Mur ligase C-terminal" evidence="13">
    <location>
        <begin position="316"/>
        <end position="440"/>
    </location>
</feature>
<comment type="catalytic activity">
    <reaction evidence="10 11">
        <text>D-alanyl-D-alanine + UDP-N-acetyl-alpha-D-muramoyl-L-alanyl-gamma-D-glutamyl-meso-2,6-diaminopimelate + ATP = UDP-N-acetyl-alpha-D-muramoyl-L-alanyl-gamma-D-glutamyl-meso-2,6-diaminopimeloyl-D-alanyl-D-alanine + ADP + phosphate + H(+)</text>
        <dbReference type="Rhea" id="RHEA:28374"/>
        <dbReference type="ChEBI" id="CHEBI:15378"/>
        <dbReference type="ChEBI" id="CHEBI:30616"/>
        <dbReference type="ChEBI" id="CHEBI:43474"/>
        <dbReference type="ChEBI" id="CHEBI:57822"/>
        <dbReference type="ChEBI" id="CHEBI:61386"/>
        <dbReference type="ChEBI" id="CHEBI:83905"/>
        <dbReference type="ChEBI" id="CHEBI:456216"/>
        <dbReference type="EC" id="6.3.2.10"/>
    </reaction>
</comment>
<feature type="domain" description="Mur ligase N-terminal catalytic" evidence="12">
    <location>
        <begin position="27"/>
        <end position="74"/>
    </location>
</feature>
<comment type="function">
    <text evidence="10 11">Involved in cell wall formation. Catalyzes the final step in the synthesis of UDP-N-acetylmuramoyl-pentapeptide, the precursor of murein.</text>
</comment>
<evidence type="ECO:0000256" key="11">
    <source>
        <dbReference type="RuleBase" id="RU004136"/>
    </source>
</evidence>
<comment type="pathway">
    <text evidence="10 11">Cell wall biogenesis; peptidoglycan biosynthesis.</text>
</comment>
<reference evidence="16" key="1">
    <citation type="journal article" date="2019" name="Int. J. Syst. Evol. Microbiol.">
        <title>The Global Catalogue of Microorganisms (GCM) 10K type strain sequencing project: providing services to taxonomists for standard genome sequencing and annotation.</title>
        <authorList>
            <consortium name="The Broad Institute Genomics Platform"/>
            <consortium name="The Broad Institute Genome Sequencing Center for Infectious Disease"/>
            <person name="Wu L."/>
            <person name="Ma J."/>
        </authorList>
    </citation>
    <scope>NUCLEOTIDE SEQUENCE [LARGE SCALE GENOMIC DNA]</scope>
    <source>
        <strain evidence="16">CCUG 46385</strain>
    </source>
</reference>
<dbReference type="InterPro" id="IPR013221">
    <property type="entry name" value="Mur_ligase_cen"/>
</dbReference>
<evidence type="ECO:0000256" key="8">
    <source>
        <dbReference type="ARBA" id="ARBA00023306"/>
    </source>
</evidence>
<dbReference type="Gene3D" id="3.40.1390.10">
    <property type="entry name" value="MurE/MurF, N-terminal domain"/>
    <property type="match status" value="1"/>
</dbReference>
<dbReference type="RefSeq" id="WP_379788892.1">
    <property type="nucleotide sequence ID" value="NZ_JBHSHL010000045.1"/>
</dbReference>
<keyword evidence="8 10" id="KW-0131">Cell cycle</keyword>
<proteinExistence type="inferred from homology"/>
<dbReference type="Proteomes" id="UP001595916">
    <property type="component" value="Unassembled WGS sequence"/>
</dbReference>
<dbReference type="InterPro" id="IPR035911">
    <property type="entry name" value="MurE/MurF_N"/>
</dbReference>
<keyword evidence="7 10" id="KW-0573">Peptidoglycan synthesis</keyword>
<organism evidence="15 16">
    <name type="scientific">Filifactor villosus</name>
    <dbReference type="NCBI Taxonomy" id="29374"/>
    <lineage>
        <taxon>Bacteria</taxon>
        <taxon>Bacillati</taxon>
        <taxon>Bacillota</taxon>
        <taxon>Clostridia</taxon>
        <taxon>Peptostreptococcales</taxon>
        <taxon>Filifactoraceae</taxon>
        <taxon>Filifactor</taxon>
    </lineage>
</organism>
<dbReference type="InterPro" id="IPR005863">
    <property type="entry name" value="UDP-N-AcMur_synth"/>
</dbReference>
<evidence type="ECO:0000256" key="2">
    <source>
        <dbReference type="ARBA" id="ARBA00022598"/>
    </source>
</evidence>
<dbReference type="GO" id="GO:0047480">
    <property type="term" value="F:UDP-N-acetylmuramoyl-tripeptide-D-alanyl-D-alanine ligase activity"/>
    <property type="evidence" value="ECO:0007669"/>
    <property type="project" value="UniProtKB-EC"/>
</dbReference>
<dbReference type="Gene3D" id="3.90.190.20">
    <property type="entry name" value="Mur ligase, C-terminal domain"/>
    <property type="match status" value="1"/>
</dbReference>
<sequence length="456" mass="50463">MEKLKFSEVVEAVHGSVNGTSQYDRYIDSVVTDSRKCREGSLFVAIKGENVDGNDFVDKAFSGGACAALTTRKTDDEREIRVEDSVLALGNLGRYYFKKLSLPLVAVTGSSGKTTTKDMMYYALSSQVKVHRTQGNYNNEIGLPLTVLEADGTAEYMVLEMGMSQEGEIDYLCGIAKPDVAIITNIGTAHMEQLGSREAIFRAKMEIAHRMDEKGLLLLNADDDFLSNADRNTLSCTVKTFGFSENADYRCLSYEQEVLSMKVRALIGEKNVEYRVPLGLHNISNSLAVLGAIEGMGLDLKKAVEGLEAFRPSDLRMDVREYGKITVINDSYNANPDSMKSVLSIFKTDPSSRRKIAVLGDMLELGENSRLYHEEVGRYAFECCDSLLCFGEYASFMAEAAVLAGMKREAVFFSNDKQEVAKNLKELLEEGDLVLIKGSRGMKMEELLSVFGGEER</sequence>
<dbReference type="Pfam" id="PF02875">
    <property type="entry name" value="Mur_ligase_C"/>
    <property type="match status" value="1"/>
</dbReference>
<evidence type="ECO:0000313" key="15">
    <source>
        <dbReference type="EMBL" id="MFC4805338.1"/>
    </source>
</evidence>
<dbReference type="Gene3D" id="3.40.1190.10">
    <property type="entry name" value="Mur-like, catalytic domain"/>
    <property type="match status" value="1"/>
</dbReference>
<evidence type="ECO:0000256" key="10">
    <source>
        <dbReference type="HAMAP-Rule" id="MF_02019"/>
    </source>
</evidence>
<evidence type="ECO:0000313" key="16">
    <source>
        <dbReference type="Proteomes" id="UP001595916"/>
    </source>
</evidence>